<name>A0A0G0BBT4_9BACT</name>
<dbReference type="AlphaFoldDB" id="A0A0G0BBT4"/>
<comment type="caution">
    <text evidence="1">The sequence shown here is derived from an EMBL/GenBank/DDBJ whole genome shotgun (WGS) entry which is preliminary data.</text>
</comment>
<accession>A0A0G0BBT4</accession>
<sequence length="767" mass="88716">MAITSVVTKYKPLKIGFLVREGELDDILEVARINSFLVGGTHNLIIPINESNNEEIIKIIVNSDIDILHPIITTPALSEILKNLPYFKTPHNFSDEMWEEDWRADKKNEFIYLDVFHTIKLKNEKYFRGTPKKEKSNVAYISWEDEDILKNWLLLSFGTFKSNYNLKKLFEKGFVNGLRAIDVKILPQGKIPQIISKKITPRVFSTIDLKSYGNIGLNAGIYIGDENNFDDLATFWNLRAIGTRLIFCPILNYERAKDYLQAEITAMTQGDDDTIFNASIYYLSSRNKEEIEPFEKLFTVARPLMLRPISKDTIFSYFDDLPIDYLNWEFSQTIVENENGGIITTVNLPKKKFIFDDSDDIHIQKQSFGVFIDELGKIDSSYFLNPPNIKSLNEFYSREMCFDPWKIRVGKEGVTAIIDTEEKYIKLRPLEQGLIIQKLFEDLGVYNKLSQAGLLSQKIINKLSSIEGARVFKIGGVRELFERLSSTTSLPNSTILDIIKQKNNGVDGFEKHKNLFIESREEKQLKPRMVFDFLLKMGFLRAGLELYCKSCNLKNWLNLKAIDDNWECEYCGNKNLTSIDLTNRGDWRFRKSGLFAKDNNQEGSIPVILTLLYFQRIISGSFLSSPSLKLNFDKKEVEIDFCIVQYKQHQGNKIEVAIGECKSAGGVITQGDCDNLKNVANKLREKGYDVYIIFSKTADRFLLEEIELFKKLNVEKYKLIILTNKEIEPYHPYWEADDKEKLPTKSVISLQDAYKNSFYRYLRDLKE</sequence>
<protein>
    <submittedName>
        <fullName evidence="1">Uncharacterized protein</fullName>
    </submittedName>
</protein>
<evidence type="ECO:0000313" key="2">
    <source>
        <dbReference type="Proteomes" id="UP000034952"/>
    </source>
</evidence>
<reference evidence="1 2" key="1">
    <citation type="journal article" date="2015" name="Nature">
        <title>rRNA introns, odd ribosomes, and small enigmatic genomes across a large radiation of phyla.</title>
        <authorList>
            <person name="Brown C.T."/>
            <person name="Hug L.A."/>
            <person name="Thomas B.C."/>
            <person name="Sharon I."/>
            <person name="Castelle C.J."/>
            <person name="Singh A."/>
            <person name="Wilkins M.J."/>
            <person name="Williams K.H."/>
            <person name="Banfield J.F."/>
        </authorList>
    </citation>
    <scope>NUCLEOTIDE SEQUENCE [LARGE SCALE GENOMIC DNA]</scope>
</reference>
<dbReference type="Proteomes" id="UP000034952">
    <property type="component" value="Unassembled WGS sequence"/>
</dbReference>
<proteinExistence type="predicted"/>
<organism evidence="1 2">
    <name type="scientific">Candidatus Nomurabacteria bacterium GW2011_GWE1_35_16</name>
    <dbReference type="NCBI Taxonomy" id="1618761"/>
    <lineage>
        <taxon>Bacteria</taxon>
        <taxon>Candidatus Nomuraibacteriota</taxon>
    </lineage>
</organism>
<gene>
    <name evidence="1" type="ORF">UR64_C0001G0022</name>
</gene>
<dbReference type="EMBL" id="LBPY01000001">
    <property type="protein sequence ID" value="KKP66943.1"/>
    <property type="molecule type" value="Genomic_DNA"/>
</dbReference>
<evidence type="ECO:0000313" key="1">
    <source>
        <dbReference type="EMBL" id="KKP66943.1"/>
    </source>
</evidence>